<organism evidence="2 3">
    <name type="scientific">Kribbella orskensis</name>
    <dbReference type="NCBI Taxonomy" id="2512216"/>
    <lineage>
        <taxon>Bacteria</taxon>
        <taxon>Bacillati</taxon>
        <taxon>Actinomycetota</taxon>
        <taxon>Actinomycetes</taxon>
        <taxon>Propionibacteriales</taxon>
        <taxon>Kribbellaceae</taxon>
        <taxon>Kribbella</taxon>
    </lineage>
</organism>
<name>A0ABY2BK43_9ACTN</name>
<dbReference type="SUPFAM" id="SSF81853">
    <property type="entry name" value="Family 10 polysaccharide lyase"/>
    <property type="match status" value="1"/>
</dbReference>
<evidence type="ECO:0000256" key="1">
    <source>
        <dbReference type="SAM" id="SignalP"/>
    </source>
</evidence>
<accession>A0ABY2BK43</accession>
<protein>
    <recommendedName>
        <fullName evidence="4">Heparinase II/III-like protein</fullName>
    </recommendedName>
</protein>
<evidence type="ECO:0000313" key="2">
    <source>
        <dbReference type="EMBL" id="TCO22984.1"/>
    </source>
</evidence>
<keyword evidence="3" id="KW-1185">Reference proteome</keyword>
<dbReference type="PROSITE" id="PS51318">
    <property type="entry name" value="TAT"/>
    <property type="match status" value="1"/>
</dbReference>
<comment type="caution">
    <text evidence="2">The sequence shown here is derived from an EMBL/GenBank/DDBJ whole genome shotgun (WGS) entry which is preliminary data.</text>
</comment>
<feature type="signal peptide" evidence="1">
    <location>
        <begin position="1"/>
        <end position="29"/>
    </location>
</feature>
<feature type="chain" id="PRO_5045660372" description="Heparinase II/III-like protein" evidence="1">
    <location>
        <begin position="30"/>
        <end position="629"/>
    </location>
</feature>
<keyword evidence="1" id="KW-0732">Signal</keyword>
<sequence>MTLNRRTLLAGASAAAVAPALTATLPAHAALPARTTAAAGSLPLLQPLPAGAPDRRLFAPLEQRFAPYLTILAPMVNDIVDADPATYGFMGGGWWRTPAQPFNARVQEHVFTLSWFYANKRAWNPYYRDPALLGRLDAALRHYLNLQNPDGSWPEYAPGERGKASSGFGLGYLAKTLANLRQASALPTRRAELEVALRKGVAWYLEPSNGVVWDDPFQYTNQAVAGVAGSALSLTLLPDRALWLRLQERIRYVARWAQSPAGFFYDPRGMDINYNFEVMLPEMAELHLLTGNPALVNMTRKFSDWFGYNLLREPDGSGWLTYYAVSDRTATAYYDDVIPDPDRTNLGSLFVPAVPELGAFFTSREDRAATRAAWAADPAPVPPLVKQDTSPRIIAHAPYGERFPSRSAKGAAIARIPYLRKDSFTELRRDEVENQHYLYVRRPGLYLGAYFGTRAGSAVKAGTGFLWHPQAGTVIHSQQTATGCWGTVRAGKADADSNLVAEYPSKDLVRYRTTDSTVATELVIGHASVTRRVTATTAATEQIPLVLQPGDEVVFSDGTRVPYNESRTTSADGLVIRRGRTTISITWTGVRAASVSTSTRTYLRDQRRRIHVLRIPHDGTLDTTVRTEA</sequence>
<dbReference type="Proteomes" id="UP000295818">
    <property type="component" value="Unassembled WGS sequence"/>
</dbReference>
<dbReference type="InterPro" id="IPR006311">
    <property type="entry name" value="TAT_signal"/>
</dbReference>
<proteinExistence type="predicted"/>
<evidence type="ECO:0000313" key="3">
    <source>
        <dbReference type="Proteomes" id="UP000295818"/>
    </source>
</evidence>
<dbReference type="EMBL" id="SLWM01000006">
    <property type="protein sequence ID" value="TCO22984.1"/>
    <property type="molecule type" value="Genomic_DNA"/>
</dbReference>
<reference evidence="2 3" key="1">
    <citation type="journal article" date="2015" name="Stand. Genomic Sci.">
        <title>Genomic Encyclopedia of Bacterial and Archaeal Type Strains, Phase III: the genomes of soil and plant-associated and newly described type strains.</title>
        <authorList>
            <person name="Whitman W.B."/>
            <person name="Woyke T."/>
            <person name="Klenk H.P."/>
            <person name="Zhou Y."/>
            <person name="Lilburn T.G."/>
            <person name="Beck B.J."/>
            <person name="De Vos P."/>
            <person name="Vandamme P."/>
            <person name="Eisen J.A."/>
            <person name="Garrity G."/>
            <person name="Hugenholtz P."/>
            <person name="Kyrpides N.C."/>
        </authorList>
    </citation>
    <scope>NUCLEOTIDE SEQUENCE [LARGE SCALE GENOMIC DNA]</scope>
    <source>
        <strain evidence="2 3">VKM Ac-2538</strain>
    </source>
</reference>
<gene>
    <name evidence="2" type="ORF">EV644_106292</name>
</gene>
<dbReference type="RefSeq" id="WP_132189676.1">
    <property type="nucleotide sequence ID" value="NZ_SLWM01000006.1"/>
</dbReference>
<evidence type="ECO:0008006" key="4">
    <source>
        <dbReference type="Google" id="ProtNLM"/>
    </source>
</evidence>